<evidence type="ECO:0000313" key="2">
    <source>
        <dbReference type="EMBL" id="QZA77781.1"/>
    </source>
</evidence>
<dbReference type="Pfam" id="PF16289">
    <property type="entry name" value="PIN_12"/>
    <property type="match status" value="1"/>
</dbReference>
<accession>A0ABX8Z5E2</accession>
<dbReference type="EMBL" id="CP081150">
    <property type="protein sequence ID" value="QZA77781.1"/>
    <property type="molecule type" value="Genomic_DNA"/>
</dbReference>
<gene>
    <name evidence="2" type="ORF">K4H28_16185</name>
</gene>
<dbReference type="Proteomes" id="UP000825679">
    <property type="component" value="Chromosome"/>
</dbReference>
<name>A0ABX8Z5E2_9NEIS</name>
<feature type="domain" description="DUF4935" evidence="1">
    <location>
        <begin position="3"/>
        <end position="160"/>
    </location>
</feature>
<reference evidence="2 3" key="1">
    <citation type="submission" date="2021-08" db="EMBL/GenBank/DDBJ databases">
        <title>complete genome sequencing of Deefgea sp. D25.</title>
        <authorList>
            <person name="Bae J.-W."/>
            <person name="Gim D.-H."/>
        </authorList>
    </citation>
    <scope>NUCLEOTIDE SEQUENCE [LARGE SCALE GENOMIC DNA]</scope>
    <source>
        <strain evidence="2 3">D25</strain>
    </source>
</reference>
<sequence length="377" mass="43626">MYIFLDTNIFYSDLLLNKVPFKYLFSFVNNSKKHTLLLSKLVIEETENIRGRELDALIKSIEKLQSDLGGFTAETLETNLEAIKKSQYDLLKEVGKKTEDFEVIDYNEISQHEVVARALEGRKPFSANEKGYRDTLIWLSLLRNSEGREIAFISNNSSDFYNKNNKLTGFHQSLLEDIAMICPAAKITPYKSLYDFMTTHIKKDEHTIDHLQIADRLEEYAHHSAINFIEGFDNLDLSEYLENSIFKNKVSSVKKVTVVDIEGVEDRNIEWHSKISDTETLISYIFDLRRVIIEVEISSDDYAENKEVIDGAYKDIELRDGIACLNIFTRPYFNANIIFNHSNDSFTDFSVSYLWLRYATLGELTQSQISIVDKFKT</sequence>
<dbReference type="RefSeq" id="WP_221006161.1">
    <property type="nucleotide sequence ID" value="NZ_CP081150.1"/>
</dbReference>
<proteinExistence type="predicted"/>
<organism evidence="2 3">
    <name type="scientific">Deefgea tanakiae</name>
    <dbReference type="NCBI Taxonomy" id="2865840"/>
    <lineage>
        <taxon>Bacteria</taxon>
        <taxon>Pseudomonadati</taxon>
        <taxon>Pseudomonadota</taxon>
        <taxon>Betaproteobacteria</taxon>
        <taxon>Neisseriales</taxon>
        <taxon>Chitinibacteraceae</taxon>
        <taxon>Deefgea</taxon>
    </lineage>
</organism>
<dbReference type="InterPro" id="IPR032557">
    <property type="entry name" value="DUF4935"/>
</dbReference>
<evidence type="ECO:0000259" key="1">
    <source>
        <dbReference type="Pfam" id="PF16289"/>
    </source>
</evidence>
<protein>
    <submittedName>
        <fullName evidence="2">PIN domain-containing protein</fullName>
    </submittedName>
</protein>
<keyword evidence="3" id="KW-1185">Reference proteome</keyword>
<evidence type="ECO:0000313" key="3">
    <source>
        <dbReference type="Proteomes" id="UP000825679"/>
    </source>
</evidence>